<dbReference type="InterPro" id="IPR043519">
    <property type="entry name" value="NT_sf"/>
</dbReference>
<proteinExistence type="predicted"/>
<dbReference type="Proteomes" id="UP001342418">
    <property type="component" value="Chromosome"/>
</dbReference>
<dbReference type="SUPFAM" id="SSF81301">
    <property type="entry name" value="Nucleotidyltransferase"/>
    <property type="match status" value="1"/>
</dbReference>
<evidence type="ECO:0000313" key="4">
    <source>
        <dbReference type="Proteomes" id="UP001342418"/>
    </source>
</evidence>
<keyword evidence="4" id="KW-1185">Reference proteome</keyword>
<dbReference type="InterPro" id="IPR000644">
    <property type="entry name" value="CBS_dom"/>
</dbReference>
<dbReference type="SMART" id="SM00116">
    <property type="entry name" value="CBS"/>
    <property type="match status" value="2"/>
</dbReference>
<dbReference type="PANTHER" id="PTHR30231">
    <property type="entry name" value="DNA POLYMERASE III SUBUNIT EPSILON"/>
    <property type="match status" value="1"/>
</dbReference>
<dbReference type="GO" id="GO:0003887">
    <property type="term" value="F:DNA-directed DNA polymerase activity"/>
    <property type="evidence" value="ECO:0007669"/>
    <property type="project" value="UniProtKB-EC"/>
</dbReference>
<keyword evidence="3" id="KW-0548">Nucleotidyltransferase</keyword>
<reference evidence="3 4" key="1">
    <citation type="submission" date="2018-07" db="EMBL/GenBank/DDBJ databases">
        <title>Genome sequence of Nitratireductor thuwali#1536.</title>
        <authorList>
            <person name="Michoud G."/>
            <person name="Merlino G."/>
            <person name="Sefrji F.O."/>
            <person name="Daffonchio D."/>
        </authorList>
    </citation>
    <scope>NUCLEOTIDE SEQUENCE [LARGE SCALE GENOMIC DNA]</scope>
    <source>
        <strain evidence="4">Nit1536</strain>
    </source>
</reference>
<organism evidence="3 4">
    <name type="scientific">Nitratireductor thuwali</name>
    <dbReference type="NCBI Taxonomy" id="2267699"/>
    <lineage>
        <taxon>Bacteria</taxon>
        <taxon>Pseudomonadati</taxon>
        <taxon>Pseudomonadota</taxon>
        <taxon>Alphaproteobacteria</taxon>
        <taxon>Hyphomicrobiales</taxon>
        <taxon>Phyllobacteriaceae</taxon>
        <taxon>Nitratireductor</taxon>
    </lineage>
</organism>
<dbReference type="InterPro" id="IPR046342">
    <property type="entry name" value="CBS_dom_sf"/>
</dbReference>
<dbReference type="Gene3D" id="3.30.420.10">
    <property type="entry name" value="Ribonuclease H-like superfamily/Ribonuclease H"/>
    <property type="match status" value="1"/>
</dbReference>
<gene>
    <name evidence="3" type="primary">polC</name>
    <name evidence="3" type="ORF">NTH_03713</name>
</gene>
<dbReference type="RefSeq" id="WP_338531394.1">
    <property type="nucleotide sequence ID" value="NZ_CP030941.1"/>
</dbReference>
<dbReference type="Pfam" id="PF00571">
    <property type="entry name" value="CBS"/>
    <property type="match status" value="1"/>
</dbReference>
<dbReference type="Pfam" id="PF10335">
    <property type="entry name" value="DUF294_C"/>
    <property type="match status" value="1"/>
</dbReference>
<sequence>MNRVDDATPLIAVSAVALDLETTGLDVAEARVVQIGGVGLERGRCRRDDLFETLVDPGVPVPARSTAIHGITNHMLRTAPAFPEAWRRFEQFRRKRLVIGYALGFDYAVLAREMALAGLLWQPPRRLCVRLLAQLANPDLPELSLDAIAAWLGVETKARHSAAGDAVIAAEIYSALVPLLIGRNIRTVAEAERASARISQAVRRHAAAGWSEPEQPEERSPARALAAIDPYAFHHRVAEALGGPPAIAKEDIPLLEAVRLMSTRRISSLLLEPEGRPGLPIAHYAILTERDVTRAIAADGAAALEGPAIAIAARPVVSVASSAFFHQALGLLDRHRIRHLAVADDSGRLVGVVSARDFLRFRASAAVDLHATIAEADSPADLAAAWSRLPVVAASLLREDIDAGIITQIVSDILAAITSRAADLALGEMREAGKGGPPCRFAVMVLGSAGRSESLLAADQDNALVFEEGEPDGQADRWFARFGELFTGHLHEAGIPLCRGGVMARNGAWRGSVATWRDRIDTWVTRPRPQDMLNVDIFFDLRPAHGAFDMAQALRTHAWDLGSEHVAFAKLMGESVRDVADPFTLFGRLRTEGGRLDLKRHGLFPIAAFARALAIRHHLPRASTGDRLRALAEREGLPSRDLHALAEAHAFLLSVVLDQQAADTAAGIVLSNRVDLGRLSRRRLTTLKDALKTVRIVRDLVRTIMFA</sequence>
<dbReference type="Pfam" id="PF03445">
    <property type="entry name" value="DUF294"/>
    <property type="match status" value="1"/>
</dbReference>
<dbReference type="InterPro" id="IPR036397">
    <property type="entry name" value="RNaseH_sf"/>
</dbReference>
<dbReference type="Gene3D" id="3.10.580.10">
    <property type="entry name" value="CBS-domain"/>
    <property type="match status" value="1"/>
</dbReference>
<dbReference type="CDD" id="cd05401">
    <property type="entry name" value="NT_GlnE_GlnD_like"/>
    <property type="match status" value="1"/>
</dbReference>
<protein>
    <submittedName>
        <fullName evidence="3">DNA polymerase III PolC-type</fullName>
        <ecNumber evidence="3">2.7.7.7</ecNumber>
    </submittedName>
</protein>
<dbReference type="EMBL" id="CP030941">
    <property type="protein sequence ID" value="UUP19218.1"/>
    <property type="molecule type" value="Genomic_DNA"/>
</dbReference>
<dbReference type="SMART" id="SM00479">
    <property type="entry name" value="EXOIII"/>
    <property type="match status" value="1"/>
</dbReference>
<dbReference type="PANTHER" id="PTHR30231:SF41">
    <property type="entry name" value="DNA POLYMERASE III SUBUNIT EPSILON"/>
    <property type="match status" value="1"/>
</dbReference>
<accession>A0ABY5MP59</accession>
<dbReference type="SUPFAM" id="SSF54631">
    <property type="entry name" value="CBS-domain pair"/>
    <property type="match status" value="1"/>
</dbReference>
<evidence type="ECO:0000259" key="2">
    <source>
        <dbReference type="PROSITE" id="PS51371"/>
    </source>
</evidence>
<dbReference type="Pfam" id="PF00929">
    <property type="entry name" value="RNase_T"/>
    <property type="match status" value="1"/>
</dbReference>
<dbReference type="InterPro" id="IPR013520">
    <property type="entry name" value="Ribonucl_H"/>
</dbReference>
<dbReference type="InterPro" id="IPR018821">
    <property type="entry name" value="DUF294_put_nucleoTrafse_sb-bd"/>
</dbReference>
<keyword evidence="1" id="KW-0129">CBS domain</keyword>
<dbReference type="PROSITE" id="PS51371">
    <property type="entry name" value="CBS"/>
    <property type="match status" value="1"/>
</dbReference>
<dbReference type="InterPro" id="IPR012337">
    <property type="entry name" value="RNaseH-like_sf"/>
</dbReference>
<keyword evidence="3" id="KW-0808">Transferase</keyword>
<dbReference type="SUPFAM" id="SSF53098">
    <property type="entry name" value="Ribonuclease H-like"/>
    <property type="match status" value="1"/>
</dbReference>
<dbReference type="InterPro" id="IPR005105">
    <property type="entry name" value="GlnD_Uridyltrans_N"/>
</dbReference>
<evidence type="ECO:0000256" key="1">
    <source>
        <dbReference type="PROSITE-ProRule" id="PRU00703"/>
    </source>
</evidence>
<dbReference type="CDD" id="cd06127">
    <property type="entry name" value="DEDDh"/>
    <property type="match status" value="1"/>
</dbReference>
<dbReference type="EC" id="2.7.7.7" evidence="3"/>
<evidence type="ECO:0000313" key="3">
    <source>
        <dbReference type="EMBL" id="UUP19218.1"/>
    </source>
</evidence>
<feature type="domain" description="CBS" evidence="2">
    <location>
        <begin position="312"/>
        <end position="369"/>
    </location>
</feature>
<name>A0ABY5MP59_9HYPH</name>